<proteinExistence type="predicted"/>
<reference evidence="1" key="2">
    <citation type="submission" date="2020-11" db="EMBL/GenBank/DDBJ databases">
        <authorList>
            <person name="McCartney M.A."/>
            <person name="Auch B."/>
            <person name="Kono T."/>
            <person name="Mallez S."/>
            <person name="Becker A."/>
            <person name="Gohl D.M."/>
            <person name="Silverstein K.A.T."/>
            <person name="Koren S."/>
            <person name="Bechman K.B."/>
            <person name="Herman A."/>
            <person name="Abrahante J.E."/>
            <person name="Garbe J."/>
        </authorList>
    </citation>
    <scope>NUCLEOTIDE SEQUENCE</scope>
    <source>
        <strain evidence="1">Duluth1</strain>
        <tissue evidence="1">Whole animal</tissue>
    </source>
</reference>
<evidence type="ECO:0000313" key="1">
    <source>
        <dbReference type="EMBL" id="KAH3876492.1"/>
    </source>
</evidence>
<evidence type="ECO:0000313" key="2">
    <source>
        <dbReference type="Proteomes" id="UP000828390"/>
    </source>
</evidence>
<dbReference type="AlphaFoldDB" id="A0A9D4MJJ2"/>
<protein>
    <submittedName>
        <fullName evidence="1">Uncharacterized protein</fullName>
    </submittedName>
</protein>
<organism evidence="1 2">
    <name type="scientific">Dreissena polymorpha</name>
    <name type="common">Zebra mussel</name>
    <name type="synonym">Mytilus polymorpha</name>
    <dbReference type="NCBI Taxonomy" id="45954"/>
    <lineage>
        <taxon>Eukaryota</taxon>
        <taxon>Metazoa</taxon>
        <taxon>Spiralia</taxon>
        <taxon>Lophotrochozoa</taxon>
        <taxon>Mollusca</taxon>
        <taxon>Bivalvia</taxon>
        <taxon>Autobranchia</taxon>
        <taxon>Heteroconchia</taxon>
        <taxon>Euheterodonta</taxon>
        <taxon>Imparidentia</taxon>
        <taxon>Neoheterodontei</taxon>
        <taxon>Myida</taxon>
        <taxon>Dreissenoidea</taxon>
        <taxon>Dreissenidae</taxon>
        <taxon>Dreissena</taxon>
    </lineage>
</organism>
<name>A0A9D4MJJ2_DREPO</name>
<accession>A0A9D4MJJ2</accession>
<sequence length="101" mass="11076">MFQAKITCAHCIATAPAPHVALTSSISVPAEPNLWYFQRQYNKKLPYRSCNRRILPTEVQARSAGARCTGTISTICDCSRPDLALTSSISVPAEPYLPYST</sequence>
<reference evidence="1" key="1">
    <citation type="journal article" date="2019" name="bioRxiv">
        <title>The Genome of the Zebra Mussel, Dreissena polymorpha: A Resource for Invasive Species Research.</title>
        <authorList>
            <person name="McCartney M.A."/>
            <person name="Auch B."/>
            <person name="Kono T."/>
            <person name="Mallez S."/>
            <person name="Zhang Y."/>
            <person name="Obille A."/>
            <person name="Becker A."/>
            <person name="Abrahante J.E."/>
            <person name="Garbe J."/>
            <person name="Badalamenti J.P."/>
            <person name="Herman A."/>
            <person name="Mangelson H."/>
            <person name="Liachko I."/>
            <person name="Sullivan S."/>
            <person name="Sone E.D."/>
            <person name="Koren S."/>
            <person name="Silverstein K.A.T."/>
            <person name="Beckman K.B."/>
            <person name="Gohl D.M."/>
        </authorList>
    </citation>
    <scope>NUCLEOTIDE SEQUENCE</scope>
    <source>
        <strain evidence="1">Duluth1</strain>
        <tissue evidence="1">Whole animal</tissue>
    </source>
</reference>
<dbReference type="Proteomes" id="UP000828390">
    <property type="component" value="Unassembled WGS sequence"/>
</dbReference>
<dbReference type="EMBL" id="JAIWYP010000001">
    <property type="protein sequence ID" value="KAH3876492.1"/>
    <property type="molecule type" value="Genomic_DNA"/>
</dbReference>
<gene>
    <name evidence="1" type="ORF">DPMN_000336</name>
</gene>
<comment type="caution">
    <text evidence="1">The sequence shown here is derived from an EMBL/GenBank/DDBJ whole genome shotgun (WGS) entry which is preliminary data.</text>
</comment>
<keyword evidence="2" id="KW-1185">Reference proteome</keyword>